<name>A0A1C4EKY8_9BACT</name>
<dbReference type="OrthoDB" id="336094at2"/>
<evidence type="ECO:0000313" key="2">
    <source>
        <dbReference type="EMBL" id="SCC44305.1"/>
    </source>
</evidence>
<dbReference type="InterPro" id="IPR046860">
    <property type="entry name" value="SnoaL_5"/>
</dbReference>
<sequence length="118" mass="12835">MTTQEIATTLVGLLRAGNFEEAQKKLLAQDAVSIEPNATFFPKETVGLANILNKGAKFREGIEKVNSLTISEPLVAGNTIALTFTLDADFKGNGKVVFTEVCVFLVSDGKIVQEVYYY</sequence>
<reference evidence="2 3" key="1">
    <citation type="submission" date="2016-08" db="EMBL/GenBank/DDBJ databases">
        <authorList>
            <person name="Seilhamer J.J."/>
        </authorList>
    </citation>
    <scope>NUCLEOTIDE SEQUENCE [LARGE SCALE GENOMIC DNA]</scope>
    <source>
        <strain evidence="2 3">A37T2</strain>
    </source>
</reference>
<dbReference type="Proteomes" id="UP000242818">
    <property type="component" value="Unassembled WGS sequence"/>
</dbReference>
<evidence type="ECO:0000313" key="3">
    <source>
        <dbReference type="Proteomes" id="UP000242818"/>
    </source>
</evidence>
<proteinExistence type="predicted"/>
<evidence type="ECO:0000259" key="1">
    <source>
        <dbReference type="Pfam" id="PF20409"/>
    </source>
</evidence>
<dbReference type="Gene3D" id="3.10.450.50">
    <property type="match status" value="1"/>
</dbReference>
<dbReference type="STRING" id="1335309.GA0116948_1095"/>
<dbReference type="SUPFAM" id="SSF54427">
    <property type="entry name" value="NTF2-like"/>
    <property type="match status" value="1"/>
</dbReference>
<protein>
    <recommendedName>
        <fullName evidence="1">SnoaL-like domain-containing protein</fullName>
    </recommendedName>
</protein>
<feature type="domain" description="SnoaL-like" evidence="1">
    <location>
        <begin position="1"/>
        <end position="118"/>
    </location>
</feature>
<dbReference type="Pfam" id="PF20409">
    <property type="entry name" value="SnoaL_5"/>
    <property type="match status" value="1"/>
</dbReference>
<gene>
    <name evidence="2" type="ORF">GA0116948_1095</name>
</gene>
<dbReference type="RefSeq" id="WP_089712872.1">
    <property type="nucleotide sequence ID" value="NZ_FMAR01000009.1"/>
</dbReference>
<accession>A0A1C4EKY8</accession>
<dbReference type="AlphaFoldDB" id="A0A1C4EKY8"/>
<dbReference type="EMBL" id="FMAR01000009">
    <property type="protein sequence ID" value="SCC44305.1"/>
    <property type="molecule type" value="Genomic_DNA"/>
</dbReference>
<dbReference type="InterPro" id="IPR032710">
    <property type="entry name" value="NTF2-like_dom_sf"/>
</dbReference>
<keyword evidence="3" id="KW-1185">Reference proteome</keyword>
<organism evidence="2 3">
    <name type="scientific">Chitinophaga costaii</name>
    <dbReference type="NCBI Taxonomy" id="1335309"/>
    <lineage>
        <taxon>Bacteria</taxon>
        <taxon>Pseudomonadati</taxon>
        <taxon>Bacteroidota</taxon>
        <taxon>Chitinophagia</taxon>
        <taxon>Chitinophagales</taxon>
        <taxon>Chitinophagaceae</taxon>
        <taxon>Chitinophaga</taxon>
    </lineage>
</organism>